<feature type="compositionally biased region" description="Basic residues" evidence="3">
    <location>
        <begin position="1"/>
        <end position="14"/>
    </location>
</feature>
<dbReference type="OrthoDB" id="5816932at2"/>
<keyword evidence="6" id="KW-1185">Reference proteome</keyword>
<dbReference type="InterPro" id="IPR036271">
    <property type="entry name" value="Tet_transcr_reg_TetR-rel_C_sf"/>
</dbReference>
<dbReference type="PRINTS" id="PR00455">
    <property type="entry name" value="HTHTETR"/>
</dbReference>
<evidence type="ECO:0000256" key="1">
    <source>
        <dbReference type="ARBA" id="ARBA00023125"/>
    </source>
</evidence>
<dbReference type="EMBL" id="QYYA01000002">
    <property type="protein sequence ID" value="RJG18195.1"/>
    <property type="molecule type" value="Genomic_DNA"/>
</dbReference>
<feature type="region of interest" description="Disordered" evidence="3">
    <location>
        <begin position="1"/>
        <end position="24"/>
    </location>
</feature>
<dbReference type="GO" id="GO:0003700">
    <property type="term" value="F:DNA-binding transcription factor activity"/>
    <property type="evidence" value="ECO:0007669"/>
    <property type="project" value="TreeGrafter"/>
</dbReference>
<dbReference type="Gene3D" id="1.10.357.10">
    <property type="entry name" value="Tetracycline Repressor, domain 2"/>
    <property type="match status" value="1"/>
</dbReference>
<name>A0A418XYU0_9GAMM</name>
<evidence type="ECO:0000256" key="3">
    <source>
        <dbReference type="SAM" id="MobiDB-lite"/>
    </source>
</evidence>
<proteinExistence type="predicted"/>
<accession>A0A418XYU0</accession>
<dbReference type="PANTHER" id="PTHR30055">
    <property type="entry name" value="HTH-TYPE TRANSCRIPTIONAL REGULATOR RUTR"/>
    <property type="match status" value="1"/>
</dbReference>
<dbReference type="SUPFAM" id="SSF48498">
    <property type="entry name" value="Tetracyclin repressor-like, C-terminal domain"/>
    <property type="match status" value="1"/>
</dbReference>
<reference evidence="5 6" key="1">
    <citation type="submission" date="2018-09" db="EMBL/GenBank/DDBJ databases">
        <title>Alcanivorax profundi sp. nov., isolated from 1000 m-depth seawater of the Mariana Trench.</title>
        <authorList>
            <person name="Liu J."/>
        </authorList>
    </citation>
    <scope>NUCLEOTIDE SEQUENCE [LARGE SCALE GENOMIC DNA]</scope>
    <source>
        <strain evidence="5 6">MTEO17</strain>
    </source>
</reference>
<dbReference type="RefSeq" id="WP_022984881.1">
    <property type="nucleotide sequence ID" value="NZ_QYYA01000002.1"/>
</dbReference>
<sequence length="211" mass="23615">MTSTKTKKARRGRPPRTSQQAQDSRQRIIAAARALFAEEGYHGVSMRKIAARAECSPAALYQLFPGKRQLLLHIWNEIFVALIDALHQCYATAPVEDRLETMCLLYIDFWLSRPDDYRAIFLIEDHPQADGDSYFVDSSGVQEGLQIFRQAIEDAQAHGALRAGDADEMQSVLLCGMQGVAMNLITIPEFPWGKPEVIRLATVRALLAGLR</sequence>
<comment type="caution">
    <text evidence="5">The sequence shown here is derived from an EMBL/GenBank/DDBJ whole genome shotgun (WGS) entry which is preliminary data.</text>
</comment>
<evidence type="ECO:0000313" key="6">
    <source>
        <dbReference type="Proteomes" id="UP000283734"/>
    </source>
</evidence>
<dbReference type="AlphaFoldDB" id="A0A418XYU0"/>
<dbReference type="Proteomes" id="UP000283734">
    <property type="component" value="Unassembled WGS sequence"/>
</dbReference>
<dbReference type="Pfam" id="PF00440">
    <property type="entry name" value="TetR_N"/>
    <property type="match status" value="1"/>
</dbReference>
<feature type="DNA-binding region" description="H-T-H motif" evidence="2">
    <location>
        <begin position="45"/>
        <end position="64"/>
    </location>
</feature>
<dbReference type="SUPFAM" id="SSF46689">
    <property type="entry name" value="Homeodomain-like"/>
    <property type="match status" value="1"/>
</dbReference>
<dbReference type="PANTHER" id="PTHR30055:SF226">
    <property type="entry name" value="HTH-TYPE TRANSCRIPTIONAL REGULATOR PKSA"/>
    <property type="match status" value="1"/>
</dbReference>
<evidence type="ECO:0000313" key="5">
    <source>
        <dbReference type="EMBL" id="RJG18195.1"/>
    </source>
</evidence>
<dbReference type="PROSITE" id="PS50977">
    <property type="entry name" value="HTH_TETR_2"/>
    <property type="match status" value="1"/>
</dbReference>
<keyword evidence="1 2" id="KW-0238">DNA-binding</keyword>
<dbReference type="InterPro" id="IPR009057">
    <property type="entry name" value="Homeodomain-like_sf"/>
</dbReference>
<feature type="domain" description="HTH tetR-type" evidence="4">
    <location>
        <begin position="22"/>
        <end position="82"/>
    </location>
</feature>
<dbReference type="InterPro" id="IPR001647">
    <property type="entry name" value="HTH_TetR"/>
</dbReference>
<dbReference type="GO" id="GO:0000976">
    <property type="term" value="F:transcription cis-regulatory region binding"/>
    <property type="evidence" value="ECO:0007669"/>
    <property type="project" value="TreeGrafter"/>
</dbReference>
<protein>
    <submittedName>
        <fullName evidence="5">TetR/AcrR family transcriptional regulator</fullName>
    </submittedName>
</protein>
<dbReference type="InterPro" id="IPR050109">
    <property type="entry name" value="HTH-type_TetR-like_transc_reg"/>
</dbReference>
<gene>
    <name evidence="5" type="ORF">D4A39_06870</name>
</gene>
<organism evidence="5 6">
    <name type="scientific">Alcanivorax profundi</name>
    <dbReference type="NCBI Taxonomy" id="2338368"/>
    <lineage>
        <taxon>Bacteria</taxon>
        <taxon>Pseudomonadati</taxon>
        <taxon>Pseudomonadota</taxon>
        <taxon>Gammaproteobacteria</taxon>
        <taxon>Oceanospirillales</taxon>
        <taxon>Alcanivoracaceae</taxon>
        <taxon>Alcanivorax</taxon>
    </lineage>
</organism>
<evidence type="ECO:0000259" key="4">
    <source>
        <dbReference type="PROSITE" id="PS50977"/>
    </source>
</evidence>
<evidence type="ECO:0000256" key="2">
    <source>
        <dbReference type="PROSITE-ProRule" id="PRU00335"/>
    </source>
</evidence>